<dbReference type="EMBL" id="APPJ01000010">
    <property type="protein sequence ID" value="ENV17157.1"/>
    <property type="molecule type" value="Genomic_DNA"/>
</dbReference>
<dbReference type="PANTHER" id="PTHR39441:SF1">
    <property type="entry name" value="DUF2252 DOMAIN-CONTAINING PROTEIN"/>
    <property type="match status" value="1"/>
</dbReference>
<gene>
    <name evidence="1" type="ORF">F964_01854</name>
</gene>
<keyword evidence="2" id="KW-1185">Reference proteome</keyword>
<dbReference type="RefSeq" id="WP_004819452.1">
    <property type="nucleotide sequence ID" value="NZ_KB849456.1"/>
</dbReference>
<dbReference type="PANTHER" id="PTHR39441">
    <property type="entry name" value="DUF2252 DOMAIN-CONTAINING PROTEIN"/>
    <property type="match status" value="1"/>
</dbReference>
<dbReference type="PATRIC" id="fig|1217656.3.peg.1817"/>
<evidence type="ECO:0000313" key="1">
    <source>
        <dbReference type="EMBL" id="ENV17157.1"/>
    </source>
</evidence>
<name>N8WYG0_ACIGI</name>
<reference evidence="1 2" key="1">
    <citation type="submission" date="2013-02" db="EMBL/GenBank/DDBJ databases">
        <title>The Genome Sequence of Acinetobacter guillouiae NIPH 991.</title>
        <authorList>
            <consortium name="The Broad Institute Genome Sequencing Platform"/>
            <consortium name="The Broad Institute Genome Sequencing Center for Infectious Disease"/>
            <person name="Cerqueira G."/>
            <person name="Feldgarden M."/>
            <person name="Courvalin P."/>
            <person name="Perichon B."/>
            <person name="Grillot-Courvalin C."/>
            <person name="Clermont D."/>
            <person name="Rocha E."/>
            <person name="Yoon E.-J."/>
            <person name="Nemec A."/>
            <person name="Walker B."/>
            <person name="Young S.K."/>
            <person name="Zeng Q."/>
            <person name="Gargeya S."/>
            <person name="Fitzgerald M."/>
            <person name="Haas B."/>
            <person name="Abouelleil A."/>
            <person name="Alvarado L."/>
            <person name="Arachchi H.M."/>
            <person name="Berlin A.M."/>
            <person name="Chapman S.B."/>
            <person name="Dewar J."/>
            <person name="Goldberg J."/>
            <person name="Griggs A."/>
            <person name="Gujja S."/>
            <person name="Hansen M."/>
            <person name="Howarth C."/>
            <person name="Imamovic A."/>
            <person name="Larimer J."/>
            <person name="McCowan C."/>
            <person name="Murphy C."/>
            <person name="Neiman D."/>
            <person name="Pearson M."/>
            <person name="Priest M."/>
            <person name="Roberts A."/>
            <person name="Saif S."/>
            <person name="Shea T."/>
            <person name="Sisk P."/>
            <person name="Sykes S."/>
            <person name="Wortman J."/>
            <person name="Nusbaum C."/>
            <person name="Birren B."/>
        </authorList>
    </citation>
    <scope>NUCLEOTIDE SEQUENCE [LARGE SCALE GENOMIC DNA]</scope>
    <source>
        <strain evidence="1 2">NIPH 991</strain>
    </source>
</reference>
<proteinExistence type="predicted"/>
<dbReference type="Proteomes" id="UP000013148">
    <property type="component" value="Unassembled WGS sequence"/>
</dbReference>
<dbReference type="HOGENOM" id="CLU_032121_1_0_6"/>
<dbReference type="Pfam" id="PF10009">
    <property type="entry name" value="DUF2252"/>
    <property type="match status" value="1"/>
</dbReference>
<evidence type="ECO:0008006" key="3">
    <source>
        <dbReference type="Google" id="ProtNLM"/>
    </source>
</evidence>
<accession>N8WYG0</accession>
<protein>
    <recommendedName>
        <fullName evidence="3">DUF2252 domain-containing protein</fullName>
    </recommendedName>
</protein>
<dbReference type="eggNOG" id="COG4320">
    <property type="taxonomic scope" value="Bacteria"/>
</dbReference>
<evidence type="ECO:0000313" key="2">
    <source>
        <dbReference type="Proteomes" id="UP000013148"/>
    </source>
</evidence>
<dbReference type="InterPro" id="IPR018721">
    <property type="entry name" value="DUF2252"/>
</dbReference>
<dbReference type="AlphaFoldDB" id="N8WYG0"/>
<sequence>MRDPYERVIHFNQSRDERFLAIKYKLMASSAFRFFRGSCHLYYEDLASQQTWKDQTITWICGDLHVENFGSYRSRHQVVYFDLNDFDEAILAHPTWDVSRFICSIFLAGKELNIGDDDLKTIAAQLLDEYLNALRIGKAYAVEKETVDGILKKYIATVSERDPVAFIEARCSLDKTSDRRYLVIDQKKYFKIKSKSLYTALIKTFSENLQKLNTKNQSNFQVLDVAVRIAGTGSIGLNRYVFLVYDRENKTYTLFDMKQAQASSLSLSPFLKIEQPEWDDQAQRIQFIQTLMQYQIPAQLSRLDFQGQAYIVKALQPEQDKIDFKQCVDKPKKFTDACYNMARLIAYAQLRSAGRKGSSTADELINFAEQAELWKTQLLKYTYNYAQQVEQDYQSFCKSYAEYRTEQKTVMSKALHKPE</sequence>
<comment type="caution">
    <text evidence="1">The sequence shown here is derived from an EMBL/GenBank/DDBJ whole genome shotgun (WGS) entry which is preliminary data.</text>
</comment>
<organism evidence="1 2">
    <name type="scientific">Acinetobacter guillouiae NIPH 991</name>
    <dbReference type="NCBI Taxonomy" id="1217656"/>
    <lineage>
        <taxon>Bacteria</taxon>
        <taxon>Pseudomonadati</taxon>
        <taxon>Pseudomonadota</taxon>
        <taxon>Gammaproteobacteria</taxon>
        <taxon>Moraxellales</taxon>
        <taxon>Moraxellaceae</taxon>
        <taxon>Acinetobacter</taxon>
    </lineage>
</organism>